<dbReference type="Pfam" id="PF02401">
    <property type="entry name" value="LYTB"/>
    <property type="match status" value="1"/>
</dbReference>
<evidence type="ECO:0000256" key="4">
    <source>
        <dbReference type="ARBA" id="ARBA00023004"/>
    </source>
</evidence>
<dbReference type="GO" id="GO:0051745">
    <property type="term" value="F:4-hydroxy-3-methylbut-2-enyl diphosphate reductase activity"/>
    <property type="evidence" value="ECO:0007669"/>
    <property type="project" value="InterPro"/>
</dbReference>
<dbReference type="PANTHER" id="PTHR30426">
    <property type="entry name" value="4-HYDROXY-3-METHYLBUT-2-ENYL DIPHOSPHATE REDUCTASE"/>
    <property type="match status" value="1"/>
</dbReference>
<dbReference type="InterPro" id="IPR003451">
    <property type="entry name" value="LytB/IspH"/>
</dbReference>
<keyword evidence="5" id="KW-0411">Iron-sulfur</keyword>
<evidence type="ECO:0000256" key="5">
    <source>
        <dbReference type="ARBA" id="ARBA00023014"/>
    </source>
</evidence>
<dbReference type="GO" id="GO:0050992">
    <property type="term" value="P:dimethylallyl diphosphate biosynthetic process"/>
    <property type="evidence" value="ECO:0007669"/>
    <property type="project" value="InterPro"/>
</dbReference>
<dbReference type="PANTHER" id="PTHR30426:SF0">
    <property type="entry name" value="4-HYDROXY-3-METHYLBUT-2-ENYL DIPHOSPHATE REDUCTASE"/>
    <property type="match status" value="1"/>
</dbReference>
<comment type="cofactor">
    <cofactor evidence="1">
        <name>[4Fe-4S] cluster</name>
        <dbReference type="ChEBI" id="CHEBI:49883"/>
    </cofactor>
</comment>
<evidence type="ECO:0000256" key="3">
    <source>
        <dbReference type="ARBA" id="ARBA00022723"/>
    </source>
</evidence>
<organism evidence="6">
    <name type="scientific">freshwater metagenome</name>
    <dbReference type="NCBI Taxonomy" id="449393"/>
    <lineage>
        <taxon>unclassified sequences</taxon>
        <taxon>metagenomes</taxon>
        <taxon>ecological metagenomes</taxon>
    </lineage>
</organism>
<name>A0A6J6H7C2_9ZZZZ</name>
<proteinExistence type="inferred from homology"/>
<dbReference type="NCBIfam" id="TIGR00216">
    <property type="entry name" value="ispH_lytB"/>
    <property type="match status" value="1"/>
</dbReference>
<keyword evidence="4" id="KW-0408">Iron</keyword>
<dbReference type="AlphaFoldDB" id="A0A6J6H7C2"/>
<dbReference type="Gene3D" id="3.40.1010.20">
    <property type="entry name" value="4-hydroxy-3-methylbut-2-enyl diphosphate reductase, catalytic domain"/>
    <property type="match status" value="2"/>
</dbReference>
<dbReference type="CDD" id="cd13944">
    <property type="entry name" value="lytB_ispH"/>
    <property type="match status" value="1"/>
</dbReference>
<dbReference type="HAMAP" id="MF_00191">
    <property type="entry name" value="IspH"/>
    <property type="match status" value="1"/>
</dbReference>
<sequence>MLLPTFGRPTMTTVAREVVTPAVYRCNDKVFFEAVNNVDEVILASPRGFCAGVEMAIKALAWMVRTFDEPVYCYHEIVHNKIVVDRFKSLGVVFVDDLDQIPKGRPIMLSAHGSAPQIVAAARELGSYVVDSVCPLVTKVHHEVKTRANKGYRIVYIGHDGHEEAVGTMAVAPDSISRVETLAEVDALEQFNEPVAILAQTTLSHRDWKDVADAVRLKYPQVWSPGKSDLCFATTNRQGALMQIARECDAIIVIGSDNSSNTRALEKLAKDVGCKNVYRVNDASELPKNFLGTVGVTAGASAPEELVAEIIRMLAPTKGVREIKIAQEDEYFPPPRHIRQLQTSIELVATTMLGGSFASRRIVDDKKTAASTVLALLAN</sequence>
<evidence type="ECO:0000256" key="2">
    <source>
        <dbReference type="ARBA" id="ARBA00022485"/>
    </source>
</evidence>
<keyword evidence="2" id="KW-0004">4Fe-4S</keyword>
<reference evidence="6" key="1">
    <citation type="submission" date="2020-05" db="EMBL/GenBank/DDBJ databases">
        <authorList>
            <person name="Chiriac C."/>
            <person name="Salcher M."/>
            <person name="Ghai R."/>
            <person name="Kavagutti S V."/>
        </authorList>
    </citation>
    <scope>NUCLEOTIDE SEQUENCE</scope>
</reference>
<gene>
    <name evidence="6" type="ORF">UFOPK1826_01173</name>
</gene>
<dbReference type="GO" id="GO:0051539">
    <property type="term" value="F:4 iron, 4 sulfur cluster binding"/>
    <property type="evidence" value="ECO:0007669"/>
    <property type="project" value="UniProtKB-KW"/>
</dbReference>
<protein>
    <submittedName>
        <fullName evidence="6">Unannotated protein</fullName>
    </submittedName>
</protein>
<evidence type="ECO:0000313" key="6">
    <source>
        <dbReference type="EMBL" id="CAB4609592.1"/>
    </source>
</evidence>
<evidence type="ECO:0000256" key="1">
    <source>
        <dbReference type="ARBA" id="ARBA00001966"/>
    </source>
</evidence>
<dbReference type="GO" id="GO:0046872">
    <property type="term" value="F:metal ion binding"/>
    <property type="evidence" value="ECO:0007669"/>
    <property type="project" value="UniProtKB-KW"/>
</dbReference>
<dbReference type="Gene3D" id="3.40.50.11270">
    <property type="match status" value="1"/>
</dbReference>
<dbReference type="GO" id="GO:0019288">
    <property type="term" value="P:isopentenyl diphosphate biosynthetic process, methylerythritol 4-phosphate pathway"/>
    <property type="evidence" value="ECO:0007669"/>
    <property type="project" value="InterPro"/>
</dbReference>
<accession>A0A6J6H7C2</accession>
<dbReference type="EMBL" id="CAEZUN010000163">
    <property type="protein sequence ID" value="CAB4609592.1"/>
    <property type="molecule type" value="Genomic_DNA"/>
</dbReference>
<keyword evidence="3" id="KW-0479">Metal-binding</keyword>